<dbReference type="FunFam" id="3.30.565.10:FF:000010">
    <property type="entry name" value="Sensor histidine kinase RcsC"/>
    <property type="match status" value="1"/>
</dbReference>
<evidence type="ECO:0000259" key="15">
    <source>
        <dbReference type="PROSITE" id="PS50894"/>
    </source>
</evidence>
<dbReference type="GO" id="GO:0006355">
    <property type="term" value="P:regulation of DNA-templated transcription"/>
    <property type="evidence" value="ECO:0007669"/>
    <property type="project" value="InterPro"/>
</dbReference>
<evidence type="ECO:0000256" key="2">
    <source>
        <dbReference type="ARBA" id="ARBA00004236"/>
    </source>
</evidence>
<dbReference type="CDD" id="cd00088">
    <property type="entry name" value="HPT"/>
    <property type="match status" value="1"/>
</dbReference>
<dbReference type="Gene3D" id="1.10.287.130">
    <property type="match status" value="1"/>
</dbReference>
<dbReference type="PROSITE" id="PS50113">
    <property type="entry name" value="PAC"/>
    <property type="match status" value="1"/>
</dbReference>
<dbReference type="PROSITE" id="PS50109">
    <property type="entry name" value="HIS_KIN"/>
    <property type="match status" value="1"/>
</dbReference>
<feature type="modified residue" description="Phosphohistidine" evidence="9">
    <location>
        <position position="878"/>
    </location>
</feature>
<dbReference type="Pfam" id="PF00989">
    <property type="entry name" value="PAS"/>
    <property type="match status" value="1"/>
</dbReference>
<dbReference type="RefSeq" id="WP_116571451.1">
    <property type="nucleotide sequence ID" value="NZ_QDGZ01000002.1"/>
</dbReference>
<dbReference type="Pfam" id="PF00512">
    <property type="entry name" value="HisKA"/>
    <property type="match status" value="1"/>
</dbReference>
<evidence type="ECO:0000256" key="3">
    <source>
        <dbReference type="ARBA" id="ARBA00006402"/>
    </source>
</evidence>
<feature type="domain" description="HPt" evidence="15">
    <location>
        <begin position="839"/>
        <end position="931"/>
    </location>
</feature>
<evidence type="ECO:0000259" key="13">
    <source>
        <dbReference type="PROSITE" id="PS50112"/>
    </source>
</evidence>
<dbReference type="GO" id="GO:0000155">
    <property type="term" value="F:phosphorelay sensor kinase activity"/>
    <property type="evidence" value="ECO:0007669"/>
    <property type="project" value="InterPro"/>
</dbReference>
<dbReference type="SUPFAM" id="SSF55785">
    <property type="entry name" value="PYP-like sensor domain (PAS domain)"/>
    <property type="match status" value="2"/>
</dbReference>
<evidence type="ECO:0000256" key="8">
    <source>
        <dbReference type="ARBA" id="ARBA00074306"/>
    </source>
</evidence>
<dbReference type="SUPFAM" id="SSF55874">
    <property type="entry name" value="ATPase domain of HSP90 chaperone/DNA topoisomerase II/histidine kinase"/>
    <property type="match status" value="1"/>
</dbReference>
<evidence type="ECO:0000256" key="4">
    <source>
        <dbReference type="ARBA" id="ARBA00012438"/>
    </source>
</evidence>
<dbReference type="Pfam" id="PF02518">
    <property type="entry name" value="HATPase_c"/>
    <property type="match status" value="1"/>
</dbReference>
<dbReference type="OrthoDB" id="9810730at2"/>
<dbReference type="SUPFAM" id="SSF47384">
    <property type="entry name" value="Homodimeric domain of signal transducing histidine kinase"/>
    <property type="match status" value="1"/>
</dbReference>
<dbReference type="InterPro" id="IPR004358">
    <property type="entry name" value="Sig_transdc_His_kin-like_C"/>
</dbReference>
<dbReference type="InterPro" id="IPR005467">
    <property type="entry name" value="His_kinase_dom"/>
</dbReference>
<keyword evidence="7" id="KW-0902">Two-component regulatory system</keyword>
<gene>
    <name evidence="16" type="ORF">DDE18_06770</name>
</gene>
<organism evidence="16 17">
    <name type="scientific">Nocardioides gansuensis</name>
    <dbReference type="NCBI Taxonomy" id="2138300"/>
    <lineage>
        <taxon>Bacteria</taxon>
        <taxon>Bacillati</taxon>
        <taxon>Actinomycetota</taxon>
        <taxon>Actinomycetes</taxon>
        <taxon>Propionibacteriales</taxon>
        <taxon>Nocardioidaceae</taxon>
        <taxon>Nocardioides</taxon>
    </lineage>
</organism>
<keyword evidence="6" id="KW-0418">Kinase</keyword>
<dbReference type="Pfam" id="PF08447">
    <property type="entry name" value="PAS_3"/>
    <property type="match status" value="1"/>
</dbReference>
<dbReference type="Pfam" id="PF00072">
    <property type="entry name" value="Response_reg"/>
    <property type="match status" value="1"/>
</dbReference>
<comment type="catalytic activity">
    <reaction evidence="1">
        <text>ATP + protein L-histidine = ADP + protein N-phospho-L-histidine.</text>
        <dbReference type="EC" id="2.7.13.3"/>
    </reaction>
</comment>
<dbReference type="SMART" id="SM00387">
    <property type="entry name" value="HATPase_c"/>
    <property type="match status" value="1"/>
</dbReference>
<dbReference type="SUPFAM" id="SSF55781">
    <property type="entry name" value="GAF domain-like"/>
    <property type="match status" value="1"/>
</dbReference>
<dbReference type="SUPFAM" id="SSF52172">
    <property type="entry name" value="CheY-like"/>
    <property type="match status" value="1"/>
</dbReference>
<dbReference type="Gene3D" id="2.10.70.100">
    <property type="match status" value="1"/>
</dbReference>
<dbReference type="InterPro" id="IPR001610">
    <property type="entry name" value="PAC"/>
</dbReference>
<evidence type="ECO:0000259" key="12">
    <source>
        <dbReference type="PROSITE" id="PS50110"/>
    </source>
</evidence>
<dbReference type="PRINTS" id="PR00344">
    <property type="entry name" value="BCTRLSENSOR"/>
</dbReference>
<feature type="domain" description="PAS" evidence="13">
    <location>
        <begin position="14"/>
        <end position="84"/>
    </location>
</feature>
<dbReference type="InterPro" id="IPR000700">
    <property type="entry name" value="PAS-assoc_C"/>
</dbReference>
<dbReference type="InterPro" id="IPR001789">
    <property type="entry name" value="Sig_transdc_resp-reg_receiver"/>
</dbReference>
<evidence type="ECO:0000259" key="11">
    <source>
        <dbReference type="PROSITE" id="PS50109"/>
    </source>
</evidence>
<dbReference type="Gene3D" id="3.30.565.10">
    <property type="entry name" value="Histidine kinase-like ATPase, C-terminal domain"/>
    <property type="match status" value="1"/>
</dbReference>
<evidence type="ECO:0000256" key="10">
    <source>
        <dbReference type="PROSITE-ProRule" id="PRU00169"/>
    </source>
</evidence>
<comment type="caution">
    <text evidence="16">The sequence shown here is derived from an EMBL/GenBank/DDBJ whole genome shotgun (WGS) entry which is preliminary data.</text>
</comment>
<protein>
    <recommendedName>
        <fullName evidence="8">Circadian input-output histidine kinase CikA</fullName>
        <ecNumber evidence="4">2.7.13.3</ecNumber>
    </recommendedName>
</protein>
<dbReference type="AlphaFoldDB" id="A0A2T8FE44"/>
<dbReference type="PROSITE" id="PS50112">
    <property type="entry name" value="PAS"/>
    <property type="match status" value="1"/>
</dbReference>
<evidence type="ECO:0000313" key="17">
    <source>
        <dbReference type="Proteomes" id="UP000246018"/>
    </source>
</evidence>
<keyword evidence="6" id="KW-0808">Transferase</keyword>
<dbReference type="InterPro" id="IPR013767">
    <property type="entry name" value="PAS_fold"/>
</dbReference>
<dbReference type="InterPro" id="IPR013655">
    <property type="entry name" value="PAS_fold_3"/>
</dbReference>
<dbReference type="Pfam" id="PF01627">
    <property type="entry name" value="Hpt"/>
    <property type="match status" value="1"/>
</dbReference>
<dbReference type="PROSITE" id="PS50110">
    <property type="entry name" value="RESPONSE_REGULATORY"/>
    <property type="match status" value="1"/>
</dbReference>
<dbReference type="InterPro" id="IPR003594">
    <property type="entry name" value="HATPase_dom"/>
</dbReference>
<feature type="domain" description="Histidine kinase" evidence="11">
    <location>
        <begin position="436"/>
        <end position="657"/>
    </location>
</feature>
<evidence type="ECO:0000256" key="1">
    <source>
        <dbReference type="ARBA" id="ARBA00000085"/>
    </source>
</evidence>
<dbReference type="Proteomes" id="UP000246018">
    <property type="component" value="Unassembled WGS sequence"/>
</dbReference>
<dbReference type="InterPro" id="IPR036097">
    <property type="entry name" value="HisK_dim/P_sf"/>
</dbReference>
<dbReference type="InterPro" id="IPR036641">
    <property type="entry name" value="HPT_dom_sf"/>
</dbReference>
<name>A0A2T8FE44_9ACTN</name>
<dbReference type="EMBL" id="QDGZ01000002">
    <property type="protein sequence ID" value="PVG83977.1"/>
    <property type="molecule type" value="Genomic_DNA"/>
</dbReference>
<dbReference type="InterPro" id="IPR035965">
    <property type="entry name" value="PAS-like_dom_sf"/>
</dbReference>
<dbReference type="SMART" id="SM00388">
    <property type="entry name" value="HisKA"/>
    <property type="match status" value="1"/>
</dbReference>
<dbReference type="CDD" id="cd00082">
    <property type="entry name" value="HisKA"/>
    <property type="match status" value="1"/>
</dbReference>
<evidence type="ECO:0000256" key="9">
    <source>
        <dbReference type="PROSITE-ProRule" id="PRU00110"/>
    </source>
</evidence>
<evidence type="ECO:0000256" key="5">
    <source>
        <dbReference type="ARBA" id="ARBA00022553"/>
    </source>
</evidence>
<dbReference type="SMART" id="SM00448">
    <property type="entry name" value="REC"/>
    <property type="match status" value="1"/>
</dbReference>
<evidence type="ECO:0000256" key="7">
    <source>
        <dbReference type="ARBA" id="ARBA00023012"/>
    </source>
</evidence>
<dbReference type="PANTHER" id="PTHR45339:SF3">
    <property type="entry name" value="HISTIDINE KINASE"/>
    <property type="match status" value="1"/>
</dbReference>
<dbReference type="Gene3D" id="1.20.120.160">
    <property type="entry name" value="HPT domain"/>
    <property type="match status" value="1"/>
</dbReference>
<feature type="domain" description="Response regulatory" evidence="12">
    <location>
        <begin position="680"/>
        <end position="797"/>
    </location>
</feature>
<comment type="similarity">
    <text evidence="3">In the N-terminal section; belongs to the phytochrome family.</text>
</comment>
<dbReference type="SMART" id="SM00086">
    <property type="entry name" value="PAC"/>
    <property type="match status" value="2"/>
</dbReference>
<feature type="domain" description="PAC" evidence="14">
    <location>
        <begin position="214"/>
        <end position="267"/>
    </location>
</feature>
<evidence type="ECO:0000259" key="14">
    <source>
        <dbReference type="PROSITE" id="PS50113"/>
    </source>
</evidence>
<dbReference type="Gene3D" id="3.40.50.2300">
    <property type="match status" value="1"/>
</dbReference>
<dbReference type="CDD" id="cd16922">
    <property type="entry name" value="HATPase_EvgS-ArcB-TorS-like"/>
    <property type="match status" value="1"/>
</dbReference>
<dbReference type="Gene3D" id="3.30.450.20">
    <property type="entry name" value="PAS domain"/>
    <property type="match status" value="2"/>
</dbReference>
<keyword evidence="5 10" id="KW-0597">Phosphoprotein</keyword>
<evidence type="ECO:0000256" key="6">
    <source>
        <dbReference type="ARBA" id="ARBA00022777"/>
    </source>
</evidence>
<dbReference type="InterPro" id="IPR000014">
    <property type="entry name" value="PAS"/>
</dbReference>
<dbReference type="SMART" id="SM00091">
    <property type="entry name" value="PAS"/>
    <property type="match status" value="1"/>
</dbReference>
<sequence length="937" mass="102139">MLGRSAWRTALDQSGHFYRQIVEWSRDGYWVIDPDGGTLFANERAAQLLGRTRAEMMQTSVLDVLDDAGRDQFRTHLEALREVGETPHEVECCYLRKDGSSVHLLVGESTVYDAGRPVAYVHRLTADADRQMLLRELSRSRDLLDEAQGIAKLGSWDFDMVTGSLVWSRELYTMFGVDPMSFVPTWEGFLDLVLDDDRALVLEAFEHGEKEGAFEFEARMTRRDGTIGWLHGLGRVTYDGSGGVPIRMQGTAQDITELKRTQLELEDQVTINTLMQFIATASNKAATLREALELIQQLLLAHPDWQRAVAFSVASDEHGRWLVAEPVVGHAPGPSPRELRTAERALEGLETVFEEDSEPQTPQIGFPVLFDGSPVASVVITAATPFERHAMLRSLVEQVAEQLARVVERETAARQLAAARDSAVEASRLKSYFLATVSHEIRTPMNGVIGLNDLLLRTGLDPRQRQLAEGVKTAGRTLLSVINNVLDFSKIEAGELELESTVFRPRTVVEQVLAFIEGAAIDREVSLRMHVSDGVPEHVVGDPTRFGQILTNLVGNAVKFTRHGHVFVRLDATGTPDGDVEVTVEVQDTGIGIQPEHLNTLFEPFRQADASTTRAFGGTGLGLAISRQLAEALGGRITVTSRPGHGSTFRFNAIFRTAAGLDPLTTATEGSRLLPRPAGRVLVAEDNEINQLVAVGLLESLGYTAEVVANGDEAVARATRDSYAAILMDLQMPTMDGYAATRAIRNAESSGARVPIIALTASATESERESCTAAGMDDFLTKPVQIDRLASVLQALIRPDETRAATAIAEPASHDGWTLPDAVLDPRRLDDLLEMGSGAAALVERAIDNFMAAGPTTLADLREAVAADDRERVRAAAHRLKGSALNLGATLVADLAAGLEEADRDLSSLGQSILDRLDRALDDTASAFQRWRHPPEP</sequence>
<dbReference type="CDD" id="cd17546">
    <property type="entry name" value="REC_hyHK_CKI1_RcsC-like"/>
    <property type="match status" value="1"/>
</dbReference>
<evidence type="ECO:0000313" key="16">
    <source>
        <dbReference type="EMBL" id="PVG83977.1"/>
    </source>
</evidence>
<dbReference type="InterPro" id="IPR011006">
    <property type="entry name" value="CheY-like_superfamily"/>
</dbReference>
<accession>A0A2T8FE44</accession>
<dbReference type="GO" id="GO:0005886">
    <property type="term" value="C:plasma membrane"/>
    <property type="evidence" value="ECO:0007669"/>
    <property type="project" value="UniProtKB-SubCell"/>
</dbReference>
<dbReference type="CDD" id="cd00130">
    <property type="entry name" value="PAS"/>
    <property type="match status" value="2"/>
</dbReference>
<feature type="modified residue" description="4-aspartylphosphate" evidence="10">
    <location>
        <position position="729"/>
    </location>
</feature>
<dbReference type="InterPro" id="IPR008207">
    <property type="entry name" value="Sig_transdc_His_kin_Hpt_dom"/>
</dbReference>
<dbReference type="SUPFAM" id="SSF47226">
    <property type="entry name" value="Histidine-containing phosphotransfer domain, HPT domain"/>
    <property type="match status" value="1"/>
</dbReference>
<dbReference type="InterPro" id="IPR036890">
    <property type="entry name" value="HATPase_C_sf"/>
</dbReference>
<reference evidence="16 17" key="1">
    <citation type="submission" date="2018-04" db="EMBL/GenBank/DDBJ databases">
        <title>Genome of Nocardioides gansuensis WSJ-1.</title>
        <authorList>
            <person name="Wu S."/>
            <person name="Wang G."/>
        </authorList>
    </citation>
    <scope>NUCLEOTIDE SEQUENCE [LARGE SCALE GENOMIC DNA]</scope>
    <source>
        <strain evidence="16 17">WSJ-1</strain>
    </source>
</reference>
<dbReference type="PROSITE" id="PS50894">
    <property type="entry name" value="HPT"/>
    <property type="match status" value="1"/>
</dbReference>
<comment type="subcellular location">
    <subcellularLocation>
        <location evidence="2">Cell membrane</location>
    </subcellularLocation>
</comment>
<dbReference type="PANTHER" id="PTHR45339">
    <property type="entry name" value="HYBRID SIGNAL TRANSDUCTION HISTIDINE KINASE J"/>
    <property type="match status" value="1"/>
</dbReference>
<dbReference type="EC" id="2.7.13.3" evidence="4"/>
<proteinExistence type="inferred from homology"/>
<dbReference type="InterPro" id="IPR003661">
    <property type="entry name" value="HisK_dim/P_dom"/>
</dbReference>
<dbReference type="NCBIfam" id="TIGR00229">
    <property type="entry name" value="sensory_box"/>
    <property type="match status" value="1"/>
</dbReference>
<dbReference type="GO" id="GO:0005524">
    <property type="term" value="F:ATP binding"/>
    <property type="evidence" value="ECO:0007669"/>
    <property type="project" value="UniProtKB-KW"/>
</dbReference>
<keyword evidence="17" id="KW-1185">Reference proteome</keyword>